<evidence type="ECO:0000256" key="1">
    <source>
        <dbReference type="ARBA" id="ARBA00007068"/>
    </source>
</evidence>
<dbReference type="InterPro" id="IPR005321">
    <property type="entry name" value="Peptidase_S58_DmpA"/>
</dbReference>
<dbReference type="PANTHER" id="PTHR36512">
    <property type="entry name" value="D-AMINOPEPTIDASE"/>
    <property type="match status" value="1"/>
</dbReference>
<dbReference type="InterPro" id="IPR016117">
    <property type="entry name" value="ArgJ-like_dom_sf"/>
</dbReference>
<reference evidence="2 3" key="1">
    <citation type="submission" date="2016-11" db="EMBL/GenBank/DDBJ databases">
        <title>Description of two novel members of the family Erysipelotrichaceae: Ileibacterium lipovorans gen. nov., sp. nov. and Dubosiella newyorkensis, gen. nov., sp. nov.</title>
        <authorList>
            <person name="Cox L.M."/>
            <person name="Sohn J."/>
            <person name="Tyrrell K.L."/>
            <person name="Citron D.M."/>
            <person name="Lawson P.A."/>
            <person name="Patel N.B."/>
            <person name="Iizumi T."/>
            <person name="Perez-Perez G.I."/>
            <person name="Goldstein E.J."/>
            <person name="Blaser M.J."/>
        </authorList>
    </citation>
    <scope>NUCLEOTIDE SEQUENCE [LARGE SCALE GENOMIC DNA]</scope>
    <source>
        <strain evidence="2 3">NYU-BL-A3</strain>
    </source>
</reference>
<comment type="caution">
    <text evidence="2">The sequence shown here is derived from an EMBL/GenBank/DDBJ whole genome shotgun (WGS) entry which is preliminary data.</text>
</comment>
<proteinExistence type="inferred from homology"/>
<sequence>MKKINFTEIAGFQSGQATDTENGTGVTIILSPAGATAGVDVRGGGPATRETDLLDPKNMVQKINAVTLSGGSAFGLEASSGVMQYCREKGYGFGLKEFVVPIVCQASLFDLGCGSSLAYPTREMGYQACLDSENNHVKSGNYGAGTGASVGKALGFDKAMKTGQGTCAFEIDNLQVGAIVAVNACGDVFEPNSTNRLAGIYDPATNSEINTEEAILALASSAINSTSENTTIACIITNADLDQAQMTKLAGMAQDALARTIRPVHTPNDGDTVFTMTSNQVKAPLDVVALMVIRALENAIIDAVVSAQDAYGLPCSNTVLANRQK</sequence>
<dbReference type="Gene3D" id="3.60.70.12">
    <property type="entry name" value="L-amino peptidase D-ALA esterase/amidase"/>
    <property type="match status" value="1"/>
</dbReference>
<gene>
    <name evidence="2" type="ORF">BO222_07285</name>
</gene>
<dbReference type="Proteomes" id="UP000186341">
    <property type="component" value="Unassembled WGS sequence"/>
</dbReference>
<dbReference type="SUPFAM" id="SSF56266">
    <property type="entry name" value="DmpA/ArgJ-like"/>
    <property type="match status" value="1"/>
</dbReference>
<evidence type="ECO:0000313" key="2">
    <source>
        <dbReference type="EMBL" id="OLU39075.1"/>
    </source>
</evidence>
<keyword evidence="3" id="KW-1185">Reference proteome</keyword>
<evidence type="ECO:0000313" key="3">
    <source>
        <dbReference type="Proteomes" id="UP000186341"/>
    </source>
</evidence>
<accession>A0A1U7NFI6</accession>
<comment type="similarity">
    <text evidence="1">Belongs to the peptidase S58 family.</text>
</comment>
<dbReference type="CDD" id="cd02252">
    <property type="entry name" value="nylC_like"/>
    <property type="match status" value="1"/>
</dbReference>
<dbReference type="PANTHER" id="PTHR36512:SF3">
    <property type="entry name" value="BLR5678 PROTEIN"/>
    <property type="match status" value="1"/>
</dbReference>
<dbReference type="GO" id="GO:0004177">
    <property type="term" value="F:aminopeptidase activity"/>
    <property type="evidence" value="ECO:0007669"/>
    <property type="project" value="TreeGrafter"/>
</dbReference>
<dbReference type="OrthoDB" id="9808347at2"/>
<dbReference type="Pfam" id="PF03576">
    <property type="entry name" value="Peptidase_S58"/>
    <property type="match status" value="1"/>
</dbReference>
<name>A0A1U7NFI6_9FIRM</name>
<dbReference type="RefSeq" id="WP_075819756.1">
    <property type="nucleotide sequence ID" value="NZ_CAPNHH010000018.1"/>
</dbReference>
<dbReference type="EMBL" id="MPJW01000142">
    <property type="protein sequence ID" value="OLU39075.1"/>
    <property type="molecule type" value="Genomic_DNA"/>
</dbReference>
<organism evidence="2 3">
    <name type="scientific">Ileibacterium valens</name>
    <dbReference type="NCBI Taxonomy" id="1862668"/>
    <lineage>
        <taxon>Bacteria</taxon>
        <taxon>Bacillati</taxon>
        <taxon>Bacillota</taxon>
        <taxon>Erysipelotrichia</taxon>
        <taxon>Erysipelotrichales</taxon>
        <taxon>Erysipelotrichaceae</taxon>
        <taxon>Ileibacterium</taxon>
    </lineage>
</organism>
<dbReference type="AlphaFoldDB" id="A0A1U7NFI6"/>
<protein>
    <submittedName>
        <fullName evidence="2">Peptidase</fullName>
    </submittedName>
</protein>
<dbReference type="GeneID" id="82202989"/>